<reference evidence="5 6" key="1">
    <citation type="submission" date="2016-07" db="EMBL/GenBank/DDBJ databases">
        <title>Pervasive Adenine N6-methylation of Active Genes in Fungi.</title>
        <authorList>
            <consortium name="DOE Joint Genome Institute"/>
            <person name="Mondo S.J."/>
            <person name="Dannebaum R.O."/>
            <person name="Kuo R.C."/>
            <person name="Labutti K."/>
            <person name="Haridas S."/>
            <person name="Kuo A."/>
            <person name="Salamov A."/>
            <person name="Ahrendt S.R."/>
            <person name="Lipzen A."/>
            <person name="Sullivan W."/>
            <person name="Andreopoulos W.B."/>
            <person name="Clum A."/>
            <person name="Lindquist E."/>
            <person name="Daum C."/>
            <person name="Ramamoorthy G.K."/>
            <person name="Gryganskyi A."/>
            <person name="Culley D."/>
            <person name="Magnuson J.K."/>
            <person name="James T.Y."/>
            <person name="O'Malley M.A."/>
            <person name="Stajich J.E."/>
            <person name="Spatafora J.W."/>
            <person name="Visel A."/>
            <person name="Grigoriev I.V."/>
        </authorList>
    </citation>
    <scope>NUCLEOTIDE SEQUENCE [LARGE SCALE GENOMIC DNA]</scope>
    <source>
        <strain evidence="5 6">62-1032</strain>
    </source>
</reference>
<dbReference type="PANTHER" id="PTHR42748">
    <property type="entry name" value="NITROGEN METABOLITE REPRESSION PROTEIN NMRA FAMILY MEMBER"/>
    <property type="match status" value="1"/>
</dbReference>
<feature type="domain" description="NmrA-like" evidence="4">
    <location>
        <begin position="14"/>
        <end position="266"/>
    </location>
</feature>
<comment type="caution">
    <text evidence="5">The sequence shown here is derived from an EMBL/GenBank/DDBJ whole genome shotgun (WGS) entry which is preliminary data.</text>
</comment>
<dbReference type="STRING" id="106004.A0A1Y2G1V5"/>
<dbReference type="Gene3D" id="3.40.50.720">
    <property type="entry name" value="NAD(P)-binding Rossmann-like Domain"/>
    <property type="match status" value="1"/>
</dbReference>
<evidence type="ECO:0000313" key="5">
    <source>
        <dbReference type="EMBL" id="ORY90874.1"/>
    </source>
</evidence>
<dbReference type="SUPFAM" id="SSF51735">
    <property type="entry name" value="NAD(P)-binding Rossmann-fold domains"/>
    <property type="match status" value="1"/>
</dbReference>
<evidence type="ECO:0000256" key="2">
    <source>
        <dbReference type="ARBA" id="ARBA00022857"/>
    </source>
</evidence>
<keyword evidence="2" id="KW-0521">NADP</keyword>
<gene>
    <name evidence="5" type="ORF">BCR35DRAFT_328630</name>
</gene>
<name>A0A1Y2G1V5_9BASI</name>
<keyword evidence="3" id="KW-0560">Oxidoreductase</keyword>
<accession>A0A1Y2G1V5</accession>
<dbReference type="PANTHER" id="PTHR42748:SF30">
    <property type="entry name" value="NMRA-LIKE DOMAIN-CONTAINING PROTEIN"/>
    <property type="match status" value="1"/>
</dbReference>
<dbReference type="InterPro" id="IPR036291">
    <property type="entry name" value="NAD(P)-bd_dom_sf"/>
</dbReference>
<proteinExistence type="inferred from homology"/>
<sequence>MSNVQQLLPFEPSTATIAVVGATGNQGLSVIKSLAPLGYHIRALTRSPTSPSTLSLFSNHPNVTPTSFDYSDLSSVEAAFEGADVVYGLTLADTPHMLGLKEESGMISELEQGRRLVDVAKRMGVKMFFWSGAHDAGPPKYRSLATFAEKELVDDYLGQSGIPHVVFRLGSFCENAVTFRLLSPTPEKEGELTLAWPHANLHEAVYPMLWVEQDVGRLVALALEQPAKFTRYGKPISLAGGYYSAMDLAALVSEATGKKVNVNGAPKFAGSDYDVMYETFGDAATPYFEGSTFEESTAFLKAG</sequence>
<comment type="similarity">
    <text evidence="1">Belongs to the NmrA-type oxidoreductase family.</text>
</comment>
<evidence type="ECO:0000313" key="6">
    <source>
        <dbReference type="Proteomes" id="UP000193467"/>
    </source>
</evidence>
<dbReference type="InterPro" id="IPR008030">
    <property type="entry name" value="NmrA-like"/>
</dbReference>
<organism evidence="5 6">
    <name type="scientific">Leucosporidium creatinivorum</name>
    <dbReference type="NCBI Taxonomy" id="106004"/>
    <lineage>
        <taxon>Eukaryota</taxon>
        <taxon>Fungi</taxon>
        <taxon>Dikarya</taxon>
        <taxon>Basidiomycota</taxon>
        <taxon>Pucciniomycotina</taxon>
        <taxon>Microbotryomycetes</taxon>
        <taxon>Leucosporidiales</taxon>
        <taxon>Leucosporidium</taxon>
    </lineage>
</organism>
<dbReference type="GO" id="GO:0016491">
    <property type="term" value="F:oxidoreductase activity"/>
    <property type="evidence" value="ECO:0007669"/>
    <property type="project" value="UniProtKB-KW"/>
</dbReference>
<dbReference type="GO" id="GO:0005634">
    <property type="term" value="C:nucleus"/>
    <property type="evidence" value="ECO:0007669"/>
    <property type="project" value="TreeGrafter"/>
</dbReference>
<dbReference type="InParanoid" id="A0A1Y2G1V5"/>
<dbReference type="EMBL" id="MCGR01000003">
    <property type="protein sequence ID" value="ORY90874.1"/>
    <property type="molecule type" value="Genomic_DNA"/>
</dbReference>
<evidence type="ECO:0000256" key="1">
    <source>
        <dbReference type="ARBA" id="ARBA00006328"/>
    </source>
</evidence>
<dbReference type="AlphaFoldDB" id="A0A1Y2G1V5"/>
<evidence type="ECO:0000256" key="3">
    <source>
        <dbReference type="ARBA" id="ARBA00023002"/>
    </source>
</evidence>
<protein>
    <recommendedName>
        <fullName evidence="4">NmrA-like domain-containing protein</fullName>
    </recommendedName>
</protein>
<dbReference type="OrthoDB" id="419598at2759"/>
<dbReference type="Pfam" id="PF05368">
    <property type="entry name" value="NmrA"/>
    <property type="match status" value="1"/>
</dbReference>
<dbReference type="Proteomes" id="UP000193467">
    <property type="component" value="Unassembled WGS sequence"/>
</dbReference>
<dbReference type="Gene3D" id="3.90.25.10">
    <property type="entry name" value="UDP-galactose 4-epimerase, domain 1"/>
    <property type="match status" value="1"/>
</dbReference>
<dbReference type="InterPro" id="IPR051164">
    <property type="entry name" value="NmrA-like_oxidored"/>
</dbReference>
<keyword evidence="6" id="KW-1185">Reference proteome</keyword>
<evidence type="ECO:0000259" key="4">
    <source>
        <dbReference type="Pfam" id="PF05368"/>
    </source>
</evidence>